<dbReference type="PROSITE" id="PS00175">
    <property type="entry name" value="PG_MUTASE"/>
    <property type="match status" value="1"/>
</dbReference>
<dbReference type="InterPro" id="IPR051695">
    <property type="entry name" value="Phosphoglycerate_Mutase"/>
</dbReference>
<accession>A0ABT8F4G0</accession>
<dbReference type="Proteomes" id="UP001168552">
    <property type="component" value="Unassembled WGS sequence"/>
</dbReference>
<dbReference type="EC" id="3.1.3.-" evidence="2"/>
<dbReference type="PIRSF" id="PIRSF000709">
    <property type="entry name" value="6PFK_2-Ptase"/>
    <property type="match status" value="1"/>
</dbReference>
<dbReference type="PANTHER" id="PTHR46517:SF1">
    <property type="entry name" value="FRUCTOSE-2,6-BISPHOSPHATASE TIGAR"/>
    <property type="match status" value="1"/>
</dbReference>
<gene>
    <name evidence="2" type="ORF">QWY31_07585</name>
</gene>
<proteinExistence type="predicted"/>
<name>A0ABT8F4G0_9BACT</name>
<dbReference type="InterPro" id="IPR013078">
    <property type="entry name" value="His_Pase_superF_clade-1"/>
</dbReference>
<dbReference type="GO" id="GO:0016787">
    <property type="term" value="F:hydrolase activity"/>
    <property type="evidence" value="ECO:0007669"/>
    <property type="project" value="UniProtKB-KW"/>
</dbReference>
<dbReference type="EMBL" id="JAUHJS010000003">
    <property type="protein sequence ID" value="MDN4165358.1"/>
    <property type="molecule type" value="Genomic_DNA"/>
</dbReference>
<dbReference type="Gene3D" id="3.40.50.1240">
    <property type="entry name" value="Phosphoglycerate mutase-like"/>
    <property type="match status" value="1"/>
</dbReference>
<dbReference type="Pfam" id="PF00300">
    <property type="entry name" value="His_Phos_1"/>
    <property type="match status" value="1"/>
</dbReference>
<protein>
    <submittedName>
        <fullName evidence="2">Histidine phosphatase family protein</fullName>
        <ecNumber evidence="2">3.1.3.-</ecNumber>
    </submittedName>
</protein>
<keyword evidence="1 2" id="KW-0378">Hydrolase</keyword>
<dbReference type="SMART" id="SM00855">
    <property type="entry name" value="PGAM"/>
    <property type="match status" value="1"/>
</dbReference>
<dbReference type="InterPro" id="IPR029033">
    <property type="entry name" value="His_PPase_superfam"/>
</dbReference>
<evidence type="ECO:0000313" key="3">
    <source>
        <dbReference type="Proteomes" id="UP001168552"/>
    </source>
</evidence>
<dbReference type="CDD" id="cd07067">
    <property type="entry name" value="HP_PGM_like"/>
    <property type="match status" value="1"/>
</dbReference>
<dbReference type="PANTHER" id="PTHR46517">
    <property type="entry name" value="FRUCTOSE-2,6-BISPHOSPHATASE TIGAR"/>
    <property type="match status" value="1"/>
</dbReference>
<evidence type="ECO:0000256" key="1">
    <source>
        <dbReference type="ARBA" id="ARBA00022801"/>
    </source>
</evidence>
<sequence length="206" mass="23945">MFTKKIYLVRHGQTEFNRLGMVQGSGIDAPLNETGKEQARQFFEAYQHIAFDKVYVSALQRTYQSVQGFIDKGIPTEKLAMLNEISWGNKEGQAFTPEENAYYWNMISRWQQGDTHMAIEGGESPEQVAMRLREAMTYIMSKEEEKAVLICMHGRAIRVLMTILLNYDLRAMDLFEHSNLCLYTLVYTGSLWQVELYNDTQHIKKH</sequence>
<keyword evidence="3" id="KW-1185">Reference proteome</keyword>
<organism evidence="2 3">
    <name type="scientific">Shiella aurantiaca</name>
    <dbReference type="NCBI Taxonomy" id="3058365"/>
    <lineage>
        <taxon>Bacteria</taxon>
        <taxon>Pseudomonadati</taxon>
        <taxon>Bacteroidota</taxon>
        <taxon>Cytophagia</taxon>
        <taxon>Cytophagales</taxon>
        <taxon>Shiellaceae</taxon>
        <taxon>Shiella</taxon>
    </lineage>
</organism>
<comment type="caution">
    <text evidence="2">The sequence shown here is derived from an EMBL/GenBank/DDBJ whole genome shotgun (WGS) entry which is preliminary data.</text>
</comment>
<reference evidence="2" key="1">
    <citation type="submission" date="2023-06" db="EMBL/GenBank/DDBJ databases">
        <title>Cytophagales bacterium Strain LB-30, isolated from soil.</title>
        <authorList>
            <person name="Liu B."/>
        </authorList>
    </citation>
    <scope>NUCLEOTIDE SEQUENCE</scope>
    <source>
        <strain evidence="2">LB-30</strain>
    </source>
</reference>
<dbReference type="InterPro" id="IPR001345">
    <property type="entry name" value="PG/BPGM_mutase_AS"/>
</dbReference>
<dbReference type="SUPFAM" id="SSF53254">
    <property type="entry name" value="Phosphoglycerate mutase-like"/>
    <property type="match status" value="1"/>
</dbReference>
<evidence type="ECO:0000313" key="2">
    <source>
        <dbReference type="EMBL" id="MDN4165358.1"/>
    </source>
</evidence>